<proteinExistence type="predicted"/>
<accession>A0A3R9MUF0</accession>
<keyword evidence="1" id="KW-0812">Transmembrane</keyword>
<keyword evidence="1" id="KW-1133">Transmembrane helix</keyword>
<comment type="caution">
    <text evidence="2">The sequence shown here is derived from an EMBL/GenBank/DDBJ whole genome shotgun (WGS) entry which is preliminary data.</text>
</comment>
<dbReference type="InterPro" id="IPR025250">
    <property type="entry name" value="DUF4199"/>
</dbReference>
<feature type="transmembrane region" description="Helical" evidence="1">
    <location>
        <begin position="43"/>
        <end position="60"/>
    </location>
</feature>
<gene>
    <name evidence="2" type="ORF">EI291_09095</name>
</gene>
<name>A0A3R9MUF0_9BACT</name>
<dbReference type="EMBL" id="RWIT01000004">
    <property type="protein sequence ID" value="RSK48719.1"/>
    <property type="molecule type" value="Genomic_DNA"/>
</dbReference>
<evidence type="ECO:0000313" key="3">
    <source>
        <dbReference type="Proteomes" id="UP000273500"/>
    </source>
</evidence>
<dbReference type="AlphaFoldDB" id="A0A3R9MUF0"/>
<dbReference type="OrthoDB" id="1122768at2"/>
<dbReference type="Proteomes" id="UP000273500">
    <property type="component" value="Unassembled WGS sequence"/>
</dbReference>
<dbReference type="RefSeq" id="WP_125419508.1">
    <property type="nucleotide sequence ID" value="NZ_RWIT01000004.1"/>
</dbReference>
<evidence type="ECO:0000256" key="1">
    <source>
        <dbReference type="SAM" id="Phobius"/>
    </source>
</evidence>
<keyword evidence="1" id="KW-0472">Membrane</keyword>
<feature type="transmembrane region" description="Helical" evidence="1">
    <location>
        <begin position="72"/>
        <end position="99"/>
    </location>
</feature>
<protein>
    <submittedName>
        <fullName evidence="2">DUF4199 domain-containing protein</fullName>
    </submittedName>
</protein>
<organism evidence="2 3">
    <name type="scientific">Hymenobacter rigui</name>
    <dbReference type="NCBI Taxonomy" id="334424"/>
    <lineage>
        <taxon>Bacteria</taxon>
        <taxon>Pseudomonadati</taxon>
        <taxon>Bacteroidota</taxon>
        <taxon>Cytophagia</taxon>
        <taxon>Cytophagales</taxon>
        <taxon>Hymenobacteraceae</taxon>
        <taxon>Hymenobacter</taxon>
    </lineage>
</organism>
<keyword evidence="3" id="KW-1185">Reference proteome</keyword>
<dbReference type="Pfam" id="PF13858">
    <property type="entry name" value="DUF4199"/>
    <property type="match status" value="1"/>
</dbReference>
<reference evidence="2 3" key="1">
    <citation type="submission" date="2018-12" db="EMBL/GenBank/DDBJ databases">
        <authorList>
            <person name="Feng G."/>
            <person name="Zhu H."/>
        </authorList>
    </citation>
    <scope>NUCLEOTIDE SEQUENCE [LARGE SCALE GENOMIC DNA]</scope>
    <source>
        <strain evidence="2 3">KCTC 12533</strain>
    </source>
</reference>
<feature type="transmembrane region" description="Helical" evidence="1">
    <location>
        <begin position="18"/>
        <end position="37"/>
    </location>
</feature>
<evidence type="ECO:0000313" key="2">
    <source>
        <dbReference type="EMBL" id="RSK48719.1"/>
    </source>
</evidence>
<feature type="transmembrane region" description="Helical" evidence="1">
    <location>
        <begin position="144"/>
        <end position="166"/>
    </location>
</feature>
<sequence length="175" mass="18871">MEPTVTPAATPSSVGIRYGLIIGVVSAILSVIQLSLFEDPETPFRWVGAIVAIVGIVLAHKKFKELNHGFMSYGQGLGIGTIVSAVGGLVSSVFSYLYMTFINPEYMTRVMELQRAKMEAKGLDDAQIDQALGMAQKFSGGPMIIVFGLIGAVFMGFIISLIISAFTKNTRPEFE</sequence>